<organism evidence="2 3">
    <name type="scientific">Streptomyces phage ZL12</name>
    <dbReference type="NCBI Taxonomy" id="2570911"/>
    <lineage>
        <taxon>Viruses</taxon>
        <taxon>Duplodnaviria</taxon>
        <taxon>Heunggongvirae</taxon>
        <taxon>Uroviricota</taxon>
        <taxon>Caudoviricetes</taxon>
        <taxon>Fuzanglongvirus</taxon>
        <taxon>Fuzanglongvirus ZL12</taxon>
    </lineage>
</organism>
<dbReference type="KEGG" id="vg:80142619"/>
<gene>
    <name evidence="2" type="ORF">pZL12.3c</name>
</gene>
<feature type="region of interest" description="Disordered" evidence="1">
    <location>
        <begin position="1"/>
        <end position="37"/>
    </location>
</feature>
<dbReference type="EMBL" id="GQ919031">
    <property type="protein sequence ID" value="ACX71080.1"/>
    <property type="molecule type" value="Genomic_DNA"/>
</dbReference>
<name>D0UWA8_9CAUD</name>
<protein>
    <submittedName>
        <fullName evidence="2">Uncharacterized protein</fullName>
    </submittedName>
</protein>
<keyword evidence="3" id="KW-1185">Reference proteome</keyword>
<evidence type="ECO:0000313" key="2">
    <source>
        <dbReference type="EMBL" id="ACX71080.1"/>
    </source>
</evidence>
<evidence type="ECO:0000313" key="3">
    <source>
        <dbReference type="Proteomes" id="UP000298310"/>
    </source>
</evidence>
<dbReference type="Proteomes" id="UP000298310">
    <property type="component" value="Segment"/>
</dbReference>
<proteinExistence type="predicted"/>
<sequence length="109" mass="10926">MPSPRRGCGGLLHHREGRSEACPGGVRPVPRHHRVPPGDAVVRRRHVPVGDRWRPGRVAAQGVGVGGAAGEPAEPGHGPAVGVPGVVGPAVPAEVGVRVAGRHGACPAG</sequence>
<evidence type="ECO:0000256" key="1">
    <source>
        <dbReference type="SAM" id="MobiDB-lite"/>
    </source>
</evidence>
<reference evidence="2 3" key="1">
    <citation type="journal article" date="2010" name="J. Bacteriol.">
        <title>Characterization of the replication, transfer, and plasmid/lytic phage cycle of the Streptomyces plasmid-phage pZL12.</title>
        <authorList>
            <person name="Zhong L."/>
            <person name="Cheng Q."/>
            <person name="Tian X."/>
            <person name="Zhao L."/>
            <person name="Qin Z."/>
        </authorList>
    </citation>
    <scope>NUCLEOTIDE SEQUENCE [LARGE SCALE GENOMIC DNA]</scope>
</reference>
<accession>D0UWA8</accession>